<sequence>MVSIIDLLKERKLEAKRELAYRGPQYFKEQYLTCKYPRTIERIMTISHIYDAAVNISIEFDIEYAEAVKILLYEMKQECERRLSNLEEDQYLSGHWCKVCKESEKTTFPIFDTSLDFEEEE</sequence>
<comment type="caution">
    <text evidence="1">The sequence shown here is derived from an EMBL/GenBank/DDBJ whole genome shotgun (WGS) entry which is preliminary data.</text>
</comment>
<protein>
    <submittedName>
        <fullName evidence="1">Uncharacterized protein</fullName>
    </submittedName>
</protein>
<dbReference type="RefSeq" id="WP_160808327.1">
    <property type="nucleotide sequence ID" value="NZ_WVTG01000006.1"/>
</dbReference>
<name>A0AAP6RHM6_ENTFL</name>
<evidence type="ECO:0000313" key="2">
    <source>
        <dbReference type="Proteomes" id="UP000429730"/>
    </source>
</evidence>
<dbReference type="AlphaFoldDB" id="A0AAP6RHM6"/>
<accession>A0AAP6RHM6</accession>
<organism evidence="1 2">
    <name type="scientific">Enterococcus faecalis</name>
    <name type="common">Streptococcus faecalis</name>
    <dbReference type="NCBI Taxonomy" id="1351"/>
    <lineage>
        <taxon>Bacteria</taxon>
        <taxon>Bacillati</taxon>
        <taxon>Bacillota</taxon>
        <taxon>Bacilli</taxon>
        <taxon>Lactobacillales</taxon>
        <taxon>Enterococcaceae</taxon>
        <taxon>Enterococcus</taxon>
    </lineage>
</organism>
<gene>
    <name evidence="1" type="ORF">GTI81_07660</name>
</gene>
<dbReference type="EMBL" id="WVTJ01000011">
    <property type="protein sequence ID" value="MXS52584.1"/>
    <property type="molecule type" value="Genomic_DNA"/>
</dbReference>
<evidence type="ECO:0000313" key="1">
    <source>
        <dbReference type="EMBL" id="MXS52584.1"/>
    </source>
</evidence>
<proteinExistence type="predicted"/>
<dbReference type="Proteomes" id="UP000429730">
    <property type="component" value="Unassembled WGS sequence"/>
</dbReference>
<reference evidence="1 2" key="1">
    <citation type="submission" date="2019-04" db="EMBL/GenBank/DDBJ databases">
        <title>Step-wise assembly of the neonatal virome modulated by breast feeding.</title>
        <authorList>
            <person name="Liang G."/>
            <person name="Bushman F."/>
        </authorList>
    </citation>
    <scope>NUCLEOTIDE SEQUENCE [LARGE SCALE GENOMIC DNA]</scope>
    <source>
        <strain evidence="1 2">E3754</strain>
    </source>
</reference>